<dbReference type="Proteomes" id="UP000499080">
    <property type="component" value="Unassembled WGS sequence"/>
</dbReference>
<keyword evidence="3" id="KW-1185">Reference proteome</keyword>
<dbReference type="EMBL" id="BGPR01007727">
    <property type="protein sequence ID" value="GBN29064.1"/>
    <property type="molecule type" value="Genomic_DNA"/>
</dbReference>
<evidence type="ECO:0000313" key="3">
    <source>
        <dbReference type="Proteomes" id="UP000499080"/>
    </source>
</evidence>
<comment type="caution">
    <text evidence="1">The sequence shown here is derived from an EMBL/GenBank/DDBJ whole genome shotgun (WGS) entry which is preliminary data.</text>
</comment>
<evidence type="ECO:0000313" key="2">
    <source>
        <dbReference type="EMBL" id="GBN29064.1"/>
    </source>
</evidence>
<accession>A0A4Y2MQP5</accession>
<protein>
    <submittedName>
        <fullName evidence="1">Uncharacterized protein</fullName>
    </submittedName>
</protein>
<evidence type="ECO:0000313" key="1">
    <source>
        <dbReference type="EMBL" id="GBN29033.1"/>
    </source>
</evidence>
<organism evidence="1 3">
    <name type="scientific">Araneus ventricosus</name>
    <name type="common">Orbweaver spider</name>
    <name type="synonym">Epeira ventricosa</name>
    <dbReference type="NCBI Taxonomy" id="182803"/>
    <lineage>
        <taxon>Eukaryota</taxon>
        <taxon>Metazoa</taxon>
        <taxon>Ecdysozoa</taxon>
        <taxon>Arthropoda</taxon>
        <taxon>Chelicerata</taxon>
        <taxon>Arachnida</taxon>
        <taxon>Araneae</taxon>
        <taxon>Araneomorphae</taxon>
        <taxon>Entelegynae</taxon>
        <taxon>Araneoidea</taxon>
        <taxon>Araneidae</taxon>
        <taxon>Araneus</taxon>
    </lineage>
</organism>
<dbReference type="AlphaFoldDB" id="A0A4Y2MQP5"/>
<name>A0A4Y2MQP5_ARAVE</name>
<gene>
    <name evidence="1" type="ORF">AVEN_114714_1</name>
    <name evidence="2" type="ORF">AVEN_184499_1</name>
</gene>
<sequence length="132" mass="15225">MVFRTLLSRRRKLNACIMPPFYQGRLENYRKTSPMIDTNALKGDSYLDQRSRKHRAVPFCEEWSSSKSRTIIDLNLLRAHSCYIKVMASFASYVFAQFVAATFQMIESVCLKITGYESGCLVKTENNALHKL</sequence>
<proteinExistence type="predicted"/>
<reference evidence="1 3" key="1">
    <citation type="journal article" date="2019" name="Sci. Rep.">
        <title>Orb-weaving spider Araneus ventricosus genome elucidates the spidroin gene catalogue.</title>
        <authorList>
            <person name="Kono N."/>
            <person name="Nakamura H."/>
            <person name="Ohtoshi R."/>
            <person name="Moran D.A.P."/>
            <person name="Shinohara A."/>
            <person name="Yoshida Y."/>
            <person name="Fujiwara M."/>
            <person name="Mori M."/>
            <person name="Tomita M."/>
            <person name="Arakawa K."/>
        </authorList>
    </citation>
    <scope>NUCLEOTIDE SEQUENCE [LARGE SCALE GENOMIC DNA]</scope>
</reference>
<dbReference type="EMBL" id="BGPR01007724">
    <property type="protein sequence ID" value="GBN29033.1"/>
    <property type="molecule type" value="Genomic_DNA"/>
</dbReference>